<proteinExistence type="predicted"/>
<evidence type="ECO:0000313" key="2">
    <source>
        <dbReference type="EMBL" id="AEX85152.1"/>
    </source>
</evidence>
<keyword evidence="1" id="KW-0472">Membrane</keyword>
<dbReference type="EMBL" id="CP003257">
    <property type="protein sequence ID" value="AEX85152.1"/>
    <property type="molecule type" value="Genomic_DNA"/>
</dbReference>
<keyword evidence="1" id="KW-1133">Transmembrane helix</keyword>
<sequence>MIKTPLTFSSTATTTTNLTNWTIWAFLLLFFFVIFIFLLIFIQKKLINKGVITTPKVRVVKKFYIDHNMTLNIIKVLDDYYLVLSNHNSIAYLDKIDYEKLSEILKGKRDFLDSFVGALKREKKENEKTSF</sequence>
<accession>H2J6G7</accession>
<feature type="transmembrane region" description="Helical" evidence="1">
    <location>
        <begin position="21"/>
        <end position="42"/>
    </location>
</feature>
<name>H2J6G7_MARPK</name>
<reference evidence="2 3" key="1">
    <citation type="journal article" date="2012" name="J. Bacteriol.">
        <title>Complete Genome Sequence of the Thermophilic, Piezophilic, Heterotrophic Bacterium Marinitoga piezophila KA3.</title>
        <authorList>
            <person name="Lucas S."/>
            <person name="Han J."/>
            <person name="Lapidus A."/>
            <person name="Cheng J.F."/>
            <person name="Goodwin L.A."/>
            <person name="Pitluck S."/>
            <person name="Peters L."/>
            <person name="Mikhailova N."/>
            <person name="Teshima H."/>
            <person name="Detter J.C."/>
            <person name="Han C."/>
            <person name="Tapia R."/>
            <person name="Land M."/>
            <person name="Hauser L."/>
            <person name="Kyrpides N.C."/>
            <person name="Ivanova N."/>
            <person name="Pagani I."/>
            <person name="Vannier P."/>
            <person name="Oger P."/>
            <person name="Bartlett D.H."/>
            <person name="Noll K.M."/>
            <person name="Woyke T."/>
            <person name="Jebbar M."/>
        </authorList>
    </citation>
    <scope>NUCLEOTIDE SEQUENCE [LARGE SCALE GENOMIC DNA]</scope>
    <source>
        <strain evidence="3">DSM 14283 / JCM 11233 / KA3</strain>
    </source>
</reference>
<dbReference type="Proteomes" id="UP000007161">
    <property type="component" value="Chromosome"/>
</dbReference>
<gene>
    <name evidence="2" type="ordered locus">Marpi_0718</name>
</gene>
<protein>
    <recommendedName>
        <fullName evidence="4">Flagellar biogenesis protein</fullName>
    </recommendedName>
</protein>
<dbReference type="STRING" id="443254.Marpi_0718"/>
<keyword evidence="3" id="KW-1185">Reference proteome</keyword>
<dbReference type="HOGENOM" id="CLU_1925063_0_0_0"/>
<keyword evidence="1" id="KW-0812">Transmembrane</keyword>
<dbReference type="OrthoDB" id="49151at2"/>
<dbReference type="KEGG" id="mpz:Marpi_0718"/>
<evidence type="ECO:0000256" key="1">
    <source>
        <dbReference type="SAM" id="Phobius"/>
    </source>
</evidence>
<evidence type="ECO:0000313" key="3">
    <source>
        <dbReference type="Proteomes" id="UP000007161"/>
    </source>
</evidence>
<dbReference type="RefSeq" id="WP_014296224.1">
    <property type="nucleotide sequence ID" value="NC_016751.1"/>
</dbReference>
<evidence type="ECO:0008006" key="4">
    <source>
        <dbReference type="Google" id="ProtNLM"/>
    </source>
</evidence>
<reference evidence="3" key="2">
    <citation type="submission" date="2012-01" db="EMBL/GenBank/DDBJ databases">
        <title>Complete sequence of chromosome of Marinitoga piezophila KA3.</title>
        <authorList>
            <person name="Lucas S."/>
            <person name="Han J."/>
            <person name="Lapidus A."/>
            <person name="Cheng J.-F."/>
            <person name="Goodwin L."/>
            <person name="Pitluck S."/>
            <person name="Peters L."/>
            <person name="Mikhailova N."/>
            <person name="Teshima H."/>
            <person name="Detter J.C."/>
            <person name="Han C."/>
            <person name="Tapia R."/>
            <person name="Land M."/>
            <person name="Hauser L."/>
            <person name="Kyrpides N."/>
            <person name="Ivanova N."/>
            <person name="Pagani I."/>
            <person name="Jebbar M."/>
            <person name="Vannier P."/>
            <person name="Oger P."/>
            <person name="Cario A."/>
            <person name="Bartlett D."/>
            <person name="Noll K.M."/>
            <person name="Woyke T."/>
        </authorList>
    </citation>
    <scope>NUCLEOTIDE SEQUENCE [LARGE SCALE GENOMIC DNA]</scope>
    <source>
        <strain evidence="3">DSM 14283 / JCM 11233 / KA3</strain>
    </source>
</reference>
<dbReference type="AlphaFoldDB" id="H2J6G7"/>
<organism evidence="2 3">
    <name type="scientific">Marinitoga piezophila (strain DSM 14283 / JCM 11233 / KA3)</name>
    <dbReference type="NCBI Taxonomy" id="443254"/>
    <lineage>
        <taxon>Bacteria</taxon>
        <taxon>Thermotogati</taxon>
        <taxon>Thermotogota</taxon>
        <taxon>Thermotogae</taxon>
        <taxon>Petrotogales</taxon>
        <taxon>Petrotogaceae</taxon>
        <taxon>Marinitoga</taxon>
    </lineage>
</organism>